<name>A0A848LIM5_9BACT</name>
<dbReference type="AlphaFoldDB" id="A0A848LIM5"/>
<dbReference type="Gene3D" id="3.40.50.1820">
    <property type="entry name" value="alpha/beta hydrolase"/>
    <property type="match status" value="1"/>
</dbReference>
<dbReference type="PIRSF" id="PIRSF037442">
    <property type="entry name" value="UCP037442_abhydr"/>
    <property type="match status" value="1"/>
</dbReference>
<dbReference type="SUPFAM" id="SSF53474">
    <property type="entry name" value="alpha/beta-Hydrolases"/>
    <property type="match status" value="1"/>
</dbReference>
<reference evidence="3 4" key="1">
    <citation type="submission" date="2020-04" db="EMBL/GenBank/DDBJ databases">
        <title>Draft genome of Pyxidicoccus fallax type strain.</title>
        <authorList>
            <person name="Whitworth D.E."/>
        </authorList>
    </citation>
    <scope>NUCLEOTIDE SEQUENCE [LARGE SCALE GENOMIC DNA]</scope>
    <source>
        <strain evidence="3 4">DSM 14698</strain>
    </source>
</reference>
<comment type="caution">
    <text evidence="3">The sequence shown here is derived from an EMBL/GenBank/DDBJ whole genome shotgun (WGS) entry which is preliminary data.</text>
</comment>
<evidence type="ECO:0000256" key="1">
    <source>
        <dbReference type="SAM" id="MobiDB-lite"/>
    </source>
</evidence>
<accession>A0A848LIM5</accession>
<keyword evidence="3" id="KW-0378">Hydrolase</keyword>
<dbReference type="RefSeq" id="WP_169346857.1">
    <property type="nucleotide sequence ID" value="NZ_JABBJJ010000103.1"/>
</dbReference>
<evidence type="ECO:0000259" key="2">
    <source>
        <dbReference type="Pfam" id="PF12697"/>
    </source>
</evidence>
<dbReference type="EMBL" id="JABBJJ010000103">
    <property type="protein sequence ID" value="NMO17577.1"/>
    <property type="molecule type" value="Genomic_DNA"/>
</dbReference>
<dbReference type="InterPro" id="IPR029058">
    <property type="entry name" value="AB_hydrolase_fold"/>
</dbReference>
<dbReference type="Proteomes" id="UP000518300">
    <property type="component" value="Unassembled WGS sequence"/>
</dbReference>
<dbReference type="GO" id="GO:0016787">
    <property type="term" value="F:hydrolase activity"/>
    <property type="evidence" value="ECO:0007669"/>
    <property type="project" value="UniProtKB-KW"/>
</dbReference>
<dbReference type="InterPro" id="IPR017208">
    <property type="entry name" value="UCP037442_abhydr"/>
</dbReference>
<evidence type="ECO:0000313" key="3">
    <source>
        <dbReference type="EMBL" id="NMO17577.1"/>
    </source>
</evidence>
<sequence>MSHVTALEPGVGPAVRNRTLDDTGREAGTGPGIPFPIRARDGYALSGTLYPHSGAELGAVVLVSAAVGARQRYYSAFARFLAERGLPTVTYDYRGIGGSRPESLQGFEARFQDWGALDLAGAITTVRERFPGRRVLLVGHSAGGQLLGLADSASEVAALLSVTSGSGYYRLFPQRLRMAFNWRVLAPALIQAFGKLPGWAGTSEDLPAGVAAQWARWCLSPDYLLSEDGESRRQAYASLRLPLRAYSFTDDPIASPEAVRALLSIYSEALVEHRLLSPKEVGQPIGHFGFFRAPFRDTLWKDAADWLADKALAPRYARGA</sequence>
<protein>
    <submittedName>
        <fullName evidence="3">Alpha/beta fold hydrolase</fullName>
    </submittedName>
</protein>
<dbReference type="Pfam" id="PF12697">
    <property type="entry name" value="Abhydrolase_6"/>
    <property type="match status" value="1"/>
</dbReference>
<dbReference type="InterPro" id="IPR000073">
    <property type="entry name" value="AB_hydrolase_1"/>
</dbReference>
<keyword evidence="4" id="KW-1185">Reference proteome</keyword>
<gene>
    <name evidence="3" type="ORF">HG543_22315</name>
</gene>
<organism evidence="3 4">
    <name type="scientific">Pyxidicoccus fallax</name>
    <dbReference type="NCBI Taxonomy" id="394095"/>
    <lineage>
        <taxon>Bacteria</taxon>
        <taxon>Pseudomonadati</taxon>
        <taxon>Myxococcota</taxon>
        <taxon>Myxococcia</taxon>
        <taxon>Myxococcales</taxon>
        <taxon>Cystobacterineae</taxon>
        <taxon>Myxococcaceae</taxon>
        <taxon>Pyxidicoccus</taxon>
    </lineage>
</organism>
<feature type="region of interest" description="Disordered" evidence="1">
    <location>
        <begin position="1"/>
        <end position="33"/>
    </location>
</feature>
<feature type="domain" description="AB hydrolase-1" evidence="2">
    <location>
        <begin position="61"/>
        <end position="265"/>
    </location>
</feature>
<proteinExistence type="predicted"/>
<evidence type="ECO:0000313" key="4">
    <source>
        <dbReference type="Proteomes" id="UP000518300"/>
    </source>
</evidence>